<dbReference type="Pfam" id="PF18909">
    <property type="entry name" value="dGTP_diPhyd_N"/>
    <property type="match status" value="1"/>
</dbReference>
<protein>
    <submittedName>
        <fullName evidence="2">dATP/dGTP diphosphohydrolase</fullName>
    </submittedName>
</protein>
<gene>
    <name evidence="2" type="ORF">BABAYKA_00470</name>
</gene>
<evidence type="ECO:0000259" key="1">
    <source>
        <dbReference type="Pfam" id="PF18909"/>
    </source>
</evidence>
<organism evidence="2 3">
    <name type="scientific">Brevundimonas phage vB_BpoS-Babayka</name>
    <dbReference type="NCBI Taxonomy" id="2948596"/>
    <lineage>
        <taxon>Viruses</taxon>
        <taxon>Duplodnaviria</taxon>
        <taxon>Heunggongvirae</taxon>
        <taxon>Uroviricota</taxon>
        <taxon>Caudoviricetes</taxon>
        <taxon>Autographivirales</taxon>
        <taxon>Autonotataviridae</taxon>
        <taxon>Conareevirus</taxon>
        <taxon>Conareevirus babayka</taxon>
    </lineage>
</organism>
<reference evidence="2" key="1">
    <citation type="submission" date="2022-05" db="EMBL/GenBank/DDBJ databases">
        <authorList>
            <person name="Friedrich I."/>
            <person name="Poehlein A."/>
            <person name="Schneider D."/>
            <person name="Hertel R."/>
            <person name="Daniel R."/>
        </authorList>
    </citation>
    <scope>NUCLEOTIDE SEQUENCE</scope>
</reference>
<evidence type="ECO:0000313" key="2">
    <source>
        <dbReference type="EMBL" id="USN16850.1"/>
    </source>
</evidence>
<keyword evidence="3" id="KW-1185">Reference proteome</keyword>
<evidence type="ECO:0000313" key="3">
    <source>
        <dbReference type="Proteomes" id="UP001057237"/>
    </source>
</evidence>
<accession>A0A9E7MVG2</accession>
<sequence length="175" mass="19619">MQADLFQPQCPNGGDCICVSGPHPGGMIAGDRCGLGPLSHVRLQEAQEDRGLRFNGDKVRVDLLPTQPLWALAQLMTVNSHKYPDGNWEKGMPYSEVIASMERHFFKLKSGQDIDPTDNQHEAIKIMWNAMALYYYWLNGVGTDDRRKVELPDMRPLPADAAARAEQERMATHGK</sequence>
<feature type="domain" description="dATP/dGTP diphosphohydrolase N-terminal" evidence="1">
    <location>
        <begin position="50"/>
        <end position="146"/>
    </location>
</feature>
<name>A0A9E7MVG2_9CAUD</name>
<dbReference type="Proteomes" id="UP001057237">
    <property type="component" value="Segment"/>
</dbReference>
<dbReference type="EMBL" id="ON529868">
    <property type="protein sequence ID" value="USN16850.1"/>
    <property type="molecule type" value="Genomic_DNA"/>
</dbReference>
<dbReference type="InterPro" id="IPR044038">
    <property type="entry name" value="dATP/dGTP_diPOhydrolase_N"/>
</dbReference>
<proteinExistence type="predicted"/>